<feature type="domain" description="GAG-pre-integrase" evidence="2">
    <location>
        <begin position="260"/>
        <end position="307"/>
    </location>
</feature>
<feature type="domain" description="Reverse transcriptase Ty1/copia-type" evidence="1">
    <location>
        <begin position="312"/>
        <end position="411"/>
    </location>
</feature>
<dbReference type="InterPro" id="IPR025724">
    <property type="entry name" value="GAG-pre-integrase_dom"/>
</dbReference>
<accession>A0A699HLG3</accession>
<dbReference type="InterPro" id="IPR043502">
    <property type="entry name" value="DNA/RNA_pol_sf"/>
</dbReference>
<dbReference type="PANTHER" id="PTHR47481">
    <property type="match status" value="1"/>
</dbReference>
<dbReference type="AlphaFoldDB" id="A0A699HLG3"/>
<dbReference type="Pfam" id="PF14223">
    <property type="entry name" value="Retrotran_gag_2"/>
    <property type="match status" value="1"/>
</dbReference>
<evidence type="ECO:0000259" key="2">
    <source>
        <dbReference type="Pfam" id="PF13976"/>
    </source>
</evidence>
<sequence>MVVNVNPPPPPVNVEKPFGVTNIKSYIPFVLDLDQLNYDAWCELFTSHCHSFGVHGLLDGIFVCTSDNAAEWKKLDSLVKVWCYDTISTSLLQTVLKKNVTVQNVWKSLEDLFHDKKEVRAMELHEELWSLELDTLSIAEYFKRIKVVSDLLSNIESPVDEKNLVMYAVNGLGDKYDHVARIILHFKNPLTLLETRYMLLSEESRLNRKQGRGHTRDTPSSPTVLMATGGQEYQTRRLLLRCDSTEDLYPFHPSTSTTWTALFSSNQSTWHQRLGHPGDDVLRFLASKKFISCNTTKSTTLCNACQLDGMLSRYKAQLVANGKNQQLGVDCDDTFSLVVKPTTILTVLSLTVSHQWLIHQLDVNNAFLYGHLTETVYIHQPPGFTDPIHPDYACHLQRSLYGMKQAPGAWTPVDTEKKLGPEGSPVADPTLYCSLAEALQYLTFTRPDLSYAVQQLCLYMHDPPYSDADWAGCPSTRRSTLGYCVFLGNNLLIWSSKHQETLSSSSAEAKYRGVANVVAETSWIRNLLRELHTPLSTATLVYCDNGSYLRSTTSQMQQNSQELDLASALQL</sequence>
<evidence type="ECO:0000259" key="1">
    <source>
        <dbReference type="Pfam" id="PF07727"/>
    </source>
</evidence>
<evidence type="ECO:0000313" key="3">
    <source>
        <dbReference type="EMBL" id="GEY30480.1"/>
    </source>
</evidence>
<proteinExistence type="predicted"/>
<reference evidence="3" key="1">
    <citation type="journal article" date="2019" name="Sci. Rep.">
        <title>Draft genome of Tanacetum cinerariifolium, the natural source of mosquito coil.</title>
        <authorList>
            <person name="Yamashiro T."/>
            <person name="Shiraishi A."/>
            <person name="Satake H."/>
            <person name="Nakayama K."/>
        </authorList>
    </citation>
    <scope>NUCLEOTIDE SEQUENCE</scope>
</reference>
<dbReference type="CDD" id="cd09272">
    <property type="entry name" value="RNase_HI_RT_Ty1"/>
    <property type="match status" value="1"/>
</dbReference>
<organism evidence="3">
    <name type="scientific">Tanacetum cinerariifolium</name>
    <name type="common">Dalmatian daisy</name>
    <name type="synonym">Chrysanthemum cinerariifolium</name>
    <dbReference type="NCBI Taxonomy" id="118510"/>
    <lineage>
        <taxon>Eukaryota</taxon>
        <taxon>Viridiplantae</taxon>
        <taxon>Streptophyta</taxon>
        <taxon>Embryophyta</taxon>
        <taxon>Tracheophyta</taxon>
        <taxon>Spermatophyta</taxon>
        <taxon>Magnoliopsida</taxon>
        <taxon>eudicotyledons</taxon>
        <taxon>Gunneridae</taxon>
        <taxon>Pentapetalae</taxon>
        <taxon>asterids</taxon>
        <taxon>campanulids</taxon>
        <taxon>Asterales</taxon>
        <taxon>Asteraceae</taxon>
        <taxon>Asteroideae</taxon>
        <taxon>Anthemideae</taxon>
        <taxon>Anthemidinae</taxon>
        <taxon>Tanacetum</taxon>
    </lineage>
</organism>
<protein>
    <submittedName>
        <fullName evidence="3">Myb-like protein P</fullName>
    </submittedName>
</protein>
<dbReference type="Pfam" id="PF13976">
    <property type="entry name" value="gag_pre-integrs"/>
    <property type="match status" value="1"/>
</dbReference>
<dbReference type="SUPFAM" id="SSF56672">
    <property type="entry name" value="DNA/RNA polymerases"/>
    <property type="match status" value="1"/>
</dbReference>
<gene>
    <name evidence="3" type="ORF">Tci_402454</name>
</gene>
<name>A0A699HLG3_TANCI</name>
<dbReference type="EMBL" id="BKCJ010167595">
    <property type="protein sequence ID" value="GEY30480.1"/>
    <property type="molecule type" value="Genomic_DNA"/>
</dbReference>
<comment type="caution">
    <text evidence="3">The sequence shown here is derived from an EMBL/GenBank/DDBJ whole genome shotgun (WGS) entry which is preliminary data.</text>
</comment>
<dbReference type="Pfam" id="PF07727">
    <property type="entry name" value="RVT_2"/>
    <property type="match status" value="1"/>
</dbReference>
<dbReference type="InterPro" id="IPR013103">
    <property type="entry name" value="RVT_2"/>
</dbReference>
<dbReference type="PANTHER" id="PTHR47481:SF41">
    <property type="entry name" value="COPIA-LIKE POLYPROTEIN_RETROTRANSPOSON"/>
    <property type="match status" value="1"/>
</dbReference>